<keyword evidence="1" id="KW-0472">Membrane</keyword>
<protein>
    <submittedName>
        <fullName evidence="2">Uncharacterized protein</fullName>
    </submittedName>
</protein>
<feature type="transmembrane region" description="Helical" evidence="1">
    <location>
        <begin position="132"/>
        <end position="160"/>
    </location>
</feature>
<dbReference type="EMBL" id="JANFXK010000001">
    <property type="protein sequence ID" value="MCQ4635165.1"/>
    <property type="molecule type" value="Genomic_DNA"/>
</dbReference>
<feature type="transmembrane region" description="Helical" evidence="1">
    <location>
        <begin position="100"/>
        <end position="120"/>
    </location>
</feature>
<name>A0ABT1RJ17_9FIRM</name>
<keyword evidence="1" id="KW-0812">Transmembrane</keyword>
<organism evidence="2 3">
    <name type="scientific">Anaerovorax odorimutans</name>
    <dbReference type="NCBI Taxonomy" id="109327"/>
    <lineage>
        <taxon>Bacteria</taxon>
        <taxon>Bacillati</taxon>
        <taxon>Bacillota</taxon>
        <taxon>Clostridia</taxon>
        <taxon>Peptostreptococcales</taxon>
        <taxon>Anaerovoracaceae</taxon>
        <taxon>Anaerovorax</taxon>
    </lineage>
</organism>
<feature type="transmembrane region" description="Helical" evidence="1">
    <location>
        <begin position="66"/>
        <end position="88"/>
    </location>
</feature>
<keyword evidence="3" id="KW-1185">Reference proteome</keyword>
<evidence type="ECO:0000313" key="3">
    <source>
        <dbReference type="Proteomes" id="UP001524502"/>
    </source>
</evidence>
<dbReference type="Proteomes" id="UP001524502">
    <property type="component" value="Unassembled WGS sequence"/>
</dbReference>
<reference evidence="2 3" key="1">
    <citation type="submission" date="2022-06" db="EMBL/GenBank/DDBJ databases">
        <title>Isolation of gut microbiota from human fecal samples.</title>
        <authorList>
            <person name="Pamer E.G."/>
            <person name="Barat B."/>
            <person name="Waligurski E."/>
            <person name="Medina S."/>
            <person name="Paddock L."/>
            <person name="Mostad J."/>
        </authorList>
    </citation>
    <scope>NUCLEOTIDE SEQUENCE [LARGE SCALE GENOMIC DNA]</scope>
    <source>
        <strain evidence="2 3">SL.3.17</strain>
    </source>
</reference>
<keyword evidence="1" id="KW-1133">Transmembrane helix</keyword>
<proteinExistence type="predicted"/>
<comment type="caution">
    <text evidence="2">The sequence shown here is derived from an EMBL/GenBank/DDBJ whole genome shotgun (WGS) entry which is preliminary data.</text>
</comment>
<evidence type="ECO:0000313" key="2">
    <source>
        <dbReference type="EMBL" id="MCQ4635165.1"/>
    </source>
</evidence>
<dbReference type="RefSeq" id="WP_256130367.1">
    <property type="nucleotide sequence ID" value="NZ_JANFXK010000001.1"/>
</dbReference>
<feature type="transmembrane region" description="Helical" evidence="1">
    <location>
        <begin position="24"/>
        <end position="45"/>
    </location>
</feature>
<sequence length="191" mass="21395">MDVKIIHTAYSTIFWATFFSMFEFSLQFGIFKISTDIVFIILMLVGTQNLRIETKNRHFKAAEAGAWAMGACYAVFFVLNITAVDWVVLEMAKVVSGKILLIWIYPQILVGSGTLLPAFYEKMKKTADLYAVLMCALTLAMMVLVLVNGSIIAAIIQIFLQIWMMENLNSCLKCFAVPTDKADEKPQKPAG</sequence>
<gene>
    <name evidence="2" type="ORF">NE619_00260</name>
</gene>
<evidence type="ECO:0000256" key="1">
    <source>
        <dbReference type="SAM" id="Phobius"/>
    </source>
</evidence>
<accession>A0ABT1RJ17</accession>